<dbReference type="AlphaFoldDB" id="A0AAW0Y7C4"/>
<dbReference type="SFLD" id="SFLDG01200">
    <property type="entry name" value="SUF1.1"/>
    <property type="match status" value="1"/>
</dbReference>
<dbReference type="Pfam" id="PF17171">
    <property type="entry name" value="GST_C_6"/>
    <property type="match status" value="1"/>
</dbReference>
<evidence type="ECO:0000256" key="1">
    <source>
        <dbReference type="ARBA" id="ARBA00006475"/>
    </source>
</evidence>
<dbReference type="SFLD" id="SFLDG01180">
    <property type="entry name" value="SUF1"/>
    <property type="match status" value="1"/>
</dbReference>
<comment type="caution">
    <text evidence="4">The sequence shown here is derived from an EMBL/GenBank/DDBJ whole genome shotgun (WGS) entry which is preliminary data.</text>
</comment>
<dbReference type="SUPFAM" id="SSF47616">
    <property type="entry name" value="GST C-terminal domain-like"/>
    <property type="match status" value="1"/>
</dbReference>
<feature type="domain" description="Metaxin glutathione S-transferase" evidence="2">
    <location>
        <begin position="236"/>
        <end position="298"/>
    </location>
</feature>
<accession>A0AAW0Y7C4</accession>
<dbReference type="Pfam" id="PF17172">
    <property type="entry name" value="GST_N_4"/>
    <property type="match status" value="1"/>
</dbReference>
<dbReference type="EMBL" id="JARKIK010000013">
    <property type="protein sequence ID" value="KAK8747889.1"/>
    <property type="molecule type" value="Genomic_DNA"/>
</dbReference>
<evidence type="ECO:0000259" key="2">
    <source>
        <dbReference type="Pfam" id="PF17171"/>
    </source>
</evidence>
<dbReference type="InterPro" id="IPR033468">
    <property type="entry name" value="Metaxin_GST"/>
</dbReference>
<evidence type="ECO:0000313" key="5">
    <source>
        <dbReference type="Proteomes" id="UP001445076"/>
    </source>
</evidence>
<dbReference type="GO" id="GO:0005737">
    <property type="term" value="C:cytoplasm"/>
    <property type="evidence" value="ECO:0007669"/>
    <property type="project" value="TreeGrafter"/>
</dbReference>
<dbReference type="SFLD" id="SFLDS00019">
    <property type="entry name" value="Glutathione_Transferase_(cytos"/>
    <property type="match status" value="1"/>
</dbReference>
<dbReference type="InterPro" id="IPR050931">
    <property type="entry name" value="Mito_Protein_Transport_Metaxin"/>
</dbReference>
<proteinExistence type="inferred from homology"/>
<dbReference type="InterPro" id="IPR036282">
    <property type="entry name" value="Glutathione-S-Trfase_C_sf"/>
</dbReference>
<dbReference type="InterPro" id="IPR040079">
    <property type="entry name" value="Glutathione_S-Trfase"/>
</dbReference>
<dbReference type="Proteomes" id="UP001445076">
    <property type="component" value="Unassembled WGS sequence"/>
</dbReference>
<dbReference type="PANTHER" id="PTHR12289">
    <property type="entry name" value="METAXIN RELATED"/>
    <property type="match status" value="1"/>
</dbReference>
<dbReference type="InterPro" id="IPR036249">
    <property type="entry name" value="Thioredoxin-like_sf"/>
</dbReference>
<evidence type="ECO:0008006" key="6">
    <source>
        <dbReference type="Google" id="ProtNLM"/>
    </source>
</evidence>
<keyword evidence="5" id="KW-1185">Reference proteome</keyword>
<name>A0AAW0Y7C4_CHEQU</name>
<sequence>MVSEAVAVGAREAVAVGVRECGRYSLPRCVRGGICWFKGCRGRNLAATAVLVVGVTILHRYFANKRRKKWAAVGKDVVVVHALPKGRLTPNISPFVIKLETYLRLASIPYEVDYVEPLGPKGQCPWVTFNGQELADSQLVIEHLGHHFGKVFEGKLPQEQQAVARALRIMITEHMAWGLRQWRVMQDRGRALQQSMDPLPFIFRLLFPFILRRMKKSLIAQGMGRHTNAEVERMVRQDLAALSAYLGDQSFLMGEDPCEVDCTAFSFISVIMFNYPGSPYVFMLNDDFPNLRKYQQRVQKRLWPDWDDRCLNPSPVTQE</sequence>
<dbReference type="SUPFAM" id="SSF52833">
    <property type="entry name" value="Thioredoxin-like"/>
    <property type="match status" value="1"/>
</dbReference>
<dbReference type="CDD" id="cd03193">
    <property type="entry name" value="GST_C_Metaxin"/>
    <property type="match status" value="1"/>
</dbReference>
<evidence type="ECO:0000313" key="4">
    <source>
        <dbReference type="EMBL" id="KAK8747889.1"/>
    </source>
</evidence>
<organism evidence="4 5">
    <name type="scientific">Cherax quadricarinatus</name>
    <name type="common">Australian red claw crayfish</name>
    <dbReference type="NCBI Taxonomy" id="27406"/>
    <lineage>
        <taxon>Eukaryota</taxon>
        <taxon>Metazoa</taxon>
        <taxon>Ecdysozoa</taxon>
        <taxon>Arthropoda</taxon>
        <taxon>Crustacea</taxon>
        <taxon>Multicrustacea</taxon>
        <taxon>Malacostraca</taxon>
        <taxon>Eumalacostraca</taxon>
        <taxon>Eucarida</taxon>
        <taxon>Decapoda</taxon>
        <taxon>Pleocyemata</taxon>
        <taxon>Astacidea</taxon>
        <taxon>Parastacoidea</taxon>
        <taxon>Parastacidae</taxon>
        <taxon>Cherax</taxon>
    </lineage>
</organism>
<dbReference type="Gene3D" id="1.20.1050.10">
    <property type="match status" value="1"/>
</dbReference>
<dbReference type="Gene3D" id="3.40.30.10">
    <property type="entry name" value="Glutaredoxin"/>
    <property type="match status" value="1"/>
</dbReference>
<protein>
    <recommendedName>
        <fullName evidence="6">Failed axon connections</fullName>
    </recommendedName>
</protein>
<comment type="similarity">
    <text evidence="1">Belongs to the FAX family.</text>
</comment>
<dbReference type="PANTHER" id="PTHR12289:SF41">
    <property type="entry name" value="FAILED AXON CONNECTIONS-RELATED"/>
    <property type="match status" value="1"/>
</dbReference>
<dbReference type="InterPro" id="IPR012336">
    <property type="entry name" value="Thioredoxin-like_fold"/>
</dbReference>
<feature type="domain" description="Thioredoxin-like fold" evidence="3">
    <location>
        <begin position="94"/>
        <end position="186"/>
    </location>
</feature>
<evidence type="ECO:0000259" key="3">
    <source>
        <dbReference type="Pfam" id="PF17172"/>
    </source>
</evidence>
<dbReference type="InterPro" id="IPR026928">
    <property type="entry name" value="FAX/IsoI-like"/>
</dbReference>
<reference evidence="4 5" key="1">
    <citation type="journal article" date="2024" name="BMC Genomics">
        <title>Genome assembly of redclaw crayfish (Cherax quadricarinatus) provides insights into its immune adaptation and hypoxia tolerance.</title>
        <authorList>
            <person name="Liu Z."/>
            <person name="Zheng J."/>
            <person name="Li H."/>
            <person name="Fang K."/>
            <person name="Wang S."/>
            <person name="He J."/>
            <person name="Zhou D."/>
            <person name="Weng S."/>
            <person name="Chi M."/>
            <person name="Gu Z."/>
            <person name="He J."/>
            <person name="Li F."/>
            <person name="Wang M."/>
        </authorList>
    </citation>
    <scope>NUCLEOTIDE SEQUENCE [LARGE SCALE GENOMIC DNA]</scope>
    <source>
        <strain evidence="4">ZL_2023a</strain>
    </source>
</reference>
<gene>
    <name evidence="4" type="ORF">OTU49_016212</name>
</gene>